<evidence type="ECO:0000256" key="1">
    <source>
        <dbReference type="SAM" id="MobiDB-lite"/>
    </source>
</evidence>
<dbReference type="Pfam" id="PF03004">
    <property type="entry name" value="Transposase_24"/>
    <property type="match status" value="1"/>
</dbReference>
<accession>A0A8R7P5Q4</accession>
<evidence type="ECO:0000313" key="3">
    <source>
        <dbReference type="Proteomes" id="UP000015106"/>
    </source>
</evidence>
<proteinExistence type="predicted"/>
<name>A0A8R7P5Q4_TRIUA</name>
<feature type="compositionally biased region" description="Basic and acidic residues" evidence="1">
    <location>
        <begin position="19"/>
        <end position="28"/>
    </location>
</feature>
<keyword evidence="3" id="KW-1185">Reference proteome</keyword>
<dbReference type="PANTHER" id="PTHR33144">
    <property type="entry name" value="OS10G0409366 PROTEIN-RELATED"/>
    <property type="match status" value="1"/>
</dbReference>
<sequence length="92" mass="10579">MRKSTHTSGTKSFPRKRKEMKDADPEKKYPHRAHLFMHMHKPKTCKNKIINAHVEELKDIMDKNPELADNSDGKTAWKGDVLNKVLGDDKPG</sequence>
<organism evidence="2 3">
    <name type="scientific">Triticum urartu</name>
    <name type="common">Red wild einkorn</name>
    <name type="synonym">Crithodium urartu</name>
    <dbReference type="NCBI Taxonomy" id="4572"/>
    <lineage>
        <taxon>Eukaryota</taxon>
        <taxon>Viridiplantae</taxon>
        <taxon>Streptophyta</taxon>
        <taxon>Embryophyta</taxon>
        <taxon>Tracheophyta</taxon>
        <taxon>Spermatophyta</taxon>
        <taxon>Magnoliopsida</taxon>
        <taxon>Liliopsida</taxon>
        <taxon>Poales</taxon>
        <taxon>Poaceae</taxon>
        <taxon>BOP clade</taxon>
        <taxon>Pooideae</taxon>
        <taxon>Triticodae</taxon>
        <taxon>Triticeae</taxon>
        <taxon>Triticinae</taxon>
        <taxon>Triticum</taxon>
    </lineage>
</organism>
<protein>
    <submittedName>
        <fullName evidence="2">Uncharacterized protein</fullName>
    </submittedName>
</protein>
<reference evidence="2" key="3">
    <citation type="submission" date="2022-06" db="UniProtKB">
        <authorList>
            <consortium name="EnsemblPlants"/>
        </authorList>
    </citation>
    <scope>IDENTIFICATION</scope>
</reference>
<dbReference type="EnsemblPlants" id="TuG1812G0100001667.01.T01">
    <property type="protein sequence ID" value="TuG1812G0100001667.01.T01"/>
    <property type="gene ID" value="TuG1812G0100001667.01"/>
</dbReference>
<reference evidence="2" key="2">
    <citation type="submission" date="2018-03" db="EMBL/GenBank/DDBJ databases">
        <title>The Triticum urartu genome reveals the dynamic nature of wheat genome evolution.</title>
        <authorList>
            <person name="Ling H."/>
            <person name="Ma B."/>
            <person name="Shi X."/>
            <person name="Liu H."/>
            <person name="Dong L."/>
            <person name="Sun H."/>
            <person name="Cao Y."/>
            <person name="Gao Q."/>
            <person name="Zheng S."/>
            <person name="Li Y."/>
            <person name="Yu Y."/>
            <person name="Du H."/>
            <person name="Qi M."/>
            <person name="Li Y."/>
            <person name="Yu H."/>
            <person name="Cui Y."/>
            <person name="Wang N."/>
            <person name="Chen C."/>
            <person name="Wu H."/>
            <person name="Zhao Y."/>
            <person name="Zhang J."/>
            <person name="Li Y."/>
            <person name="Zhou W."/>
            <person name="Zhang B."/>
            <person name="Hu W."/>
            <person name="Eijk M."/>
            <person name="Tang J."/>
            <person name="Witsenboer H."/>
            <person name="Zhao S."/>
            <person name="Li Z."/>
            <person name="Zhang A."/>
            <person name="Wang D."/>
            <person name="Liang C."/>
        </authorList>
    </citation>
    <scope>NUCLEOTIDE SEQUENCE [LARGE SCALE GENOMIC DNA]</scope>
    <source>
        <strain evidence="2">cv. G1812</strain>
    </source>
</reference>
<feature type="compositionally biased region" description="Polar residues" evidence="1">
    <location>
        <begin position="1"/>
        <end position="11"/>
    </location>
</feature>
<feature type="region of interest" description="Disordered" evidence="1">
    <location>
        <begin position="1"/>
        <end position="29"/>
    </location>
</feature>
<dbReference type="PANTHER" id="PTHR33144:SF16">
    <property type="entry name" value="OS02G0129000 PROTEIN"/>
    <property type="match status" value="1"/>
</dbReference>
<dbReference type="InterPro" id="IPR004252">
    <property type="entry name" value="Probable_transposase_24"/>
</dbReference>
<evidence type="ECO:0000313" key="2">
    <source>
        <dbReference type="EnsemblPlants" id="TuG1812G0100001667.01.T01"/>
    </source>
</evidence>
<reference evidence="3" key="1">
    <citation type="journal article" date="2013" name="Nature">
        <title>Draft genome of the wheat A-genome progenitor Triticum urartu.</title>
        <authorList>
            <person name="Ling H.Q."/>
            <person name="Zhao S."/>
            <person name="Liu D."/>
            <person name="Wang J."/>
            <person name="Sun H."/>
            <person name="Zhang C."/>
            <person name="Fan H."/>
            <person name="Li D."/>
            <person name="Dong L."/>
            <person name="Tao Y."/>
            <person name="Gao C."/>
            <person name="Wu H."/>
            <person name="Li Y."/>
            <person name="Cui Y."/>
            <person name="Guo X."/>
            <person name="Zheng S."/>
            <person name="Wang B."/>
            <person name="Yu K."/>
            <person name="Liang Q."/>
            <person name="Yang W."/>
            <person name="Lou X."/>
            <person name="Chen J."/>
            <person name="Feng M."/>
            <person name="Jian J."/>
            <person name="Zhang X."/>
            <person name="Luo G."/>
            <person name="Jiang Y."/>
            <person name="Liu J."/>
            <person name="Wang Z."/>
            <person name="Sha Y."/>
            <person name="Zhang B."/>
            <person name="Wu H."/>
            <person name="Tang D."/>
            <person name="Shen Q."/>
            <person name="Xue P."/>
            <person name="Zou S."/>
            <person name="Wang X."/>
            <person name="Liu X."/>
            <person name="Wang F."/>
            <person name="Yang Y."/>
            <person name="An X."/>
            <person name="Dong Z."/>
            <person name="Zhang K."/>
            <person name="Zhang X."/>
            <person name="Luo M.C."/>
            <person name="Dvorak J."/>
            <person name="Tong Y."/>
            <person name="Wang J."/>
            <person name="Yang H."/>
            <person name="Li Z."/>
            <person name="Wang D."/>
            <person name="Zhang A."/>
            <person name="Wang J."/>
        </authorList>
    </citation>
    <scope>NUCLEOTIDE SEQUENCE</scope>
    <source>
        <strain evidence="3">cv. G1812</strain>
    </source>
</reference>
<dbReference type="AlphaFoldDB" id="A0A8R7P5Q4"/>
<dbReference type="Gramene" id="TuG1812G0100001667.01.T01">
    <property type="protein sequence ID" value="TuG1812G0100001667.01.T01"/>
    <property type="gene ID" value="TuG1812G0100001667.01"/>
</dbReference>
<dbReference type="Proteomes" id="UP000015106">
    <property type="component" value="Chromosome 1"/>
</dbReference>